<dbReference type="AlphaFoldDB" id="A0A090L9T1"/>
<keyword evidence="1" id="KW-0472">Membrane</keyword>
<dbReference type="WormBase" id="SRAE_1000249000">
    <property type="protein sequence ID" value="SRP12123"/>
    <property type="gene ID" value="WBGene00259105"/>
</dbReference>
<keyword evidence="1" id="KW-0812">Transmembrane</keyword>
<dbReference type="PANTHER" id="PTHR23200:SF51">
    <property type="entry name" value="METALLO-BETA-LACTAMASE DOMAIN-CONTAINING PROTEIN"/>
    <property type="match status" value="1"/>
</dbReference>
<proteinExistence type="predicted"/>
<dbReference type="OrthoDB" id="10250730at2759"/>
<reference evidence="2 3" key="1">
    <citation type="submission" date="2014-09" db="EMBL/GenBank/DDBJ databases">
        <authorList>
            <person name="Martin A.A."/>
        </authorList>
    </citation>
    <scope>NUCLEOTIDE SEQUENCE</scope>
    <source>
        <strain evidence="3">ED321</strain>
        <strain evidence="2">ED321 Heterogonic</strain>
    </source>
</reference>
<accession>A0A090L9T1</accession>
<evidence type="ECO:0000256" key="1">
    <source>
        <dbReference type="SAM" id="Phobius"/>
    </source>
</evidence>
<keyword evidence="1" id="KW-1133">Transmembrane helix</keyword>
<organism evidence="2">
    <name type="scientific">Strongyloides ratti</name>
    <name type="common">Parasitic roundworm</name>
    <dbReference type="NCBI Taxonomy" id="34506"/>
    <lineage>
        <taxon>Eukaryota</taxon>
        <taxon>Metazoa</taxon>
        <taxon>Ecdysozoa</taxon>
        <taxon>Nematoda</taxon>
        <taxon>Chromadorea</taxon>
        <taxon>Rhabditida</taxon>
        <taxon>Tylenchina</taxon>
        <taxon>Panagrolaimomorpha</taxon>
        <taxon>Strongyloidoidea</taxon>
        <taxon>Strongyloididae</taxon>
        <taxon>Strongyloides</taxon>
    </lineage>
</organism>
<gene>
    <name evidence="2 4 5" type="ORF">SRAE_1000249000</name>
</gene>
<dbReference type="EMBL" id="LN609528">
    <property type="protein sequence ID" value="CEF64235.1"/>
    <property type="molecule type" value="Genomic_DNA"/>
</dbReference>
<dbReference type="Proteomes" id="UP000035682">
    <property type="component" value="Unplaced"/>
</dbReference>
<dbReference type="RefSeq" id="XP_024503436.1">
    <property type="nucleotide sequence ID" value="XM_024649571.1"/>
</dbReference>
<dbReference type="InterPro" id="IPR039344">
    <property type="entry name" value="MBLAC1"/>
</dbReference>
<dbReference type="CTD" id="36376600"/>
<reference evidence="4" key="2">
    <citation type="submission" date="2020-12" db="UniProtKB">
        <authorList>
            <consortium name="WormBaseParasite"/>
        </authorList>
    </citation>
    <scope>IDENTIFICATION</scope>
</reference>
<protein>
    <submittedName>
        <fullName evidence="2 4">Uncharacterized protein</fullName>
    </submittedName>
</protein>
<dbReference type="GeneID" id="36376600"/>
<keyword evidence="3" id="KW-1185">Reference proteome</keyword>
<dbReference type="InterPro" id="IPR036866">
    <property type="entry name" value="RibonucZ/Hydroxyglut_hydro"/>
</dbReference>
<dbReference type="PANTHER" id="PTHR23200">
    <property type="entry name" value="METALLO-BETA-LACTAMASE DOMAIN-CONTAINING PROTEIN 1"/>
    <property type="match status" value="1"/>
</dbReference>
<sequence>MVNFYGLTIKNDYDKKNKKKDIIIFSLIVIIFILIILFVLFFVKFYNKKSDGCKDGLVPLIYKDTSEFIQCHKNATYDSCSFISQNELVECSKNGYKKLNVCCGSPELLIQILTTISIGHFNSLGKRKIEEDNKIIPNISEGLVNNINGNTKNNEHLIPFMDDLIKVKSNYLNNPESVISTSTENFFDSKKFVNRLNYPTNYDAENNLFLQKKENSIKIDIDDEDLNLKIGKNGEEKENSMIFEVETGPVLSILSNGLYYPGNITNLWYIETSVVLLKEDTCTVIVNTGMPHQKNDIKDSLISKNIFENEINYTIITNSLIFFIGNIELFPSQNLVLETNLANKDAVMSILWYEMPLYKLCSPNLSIIKTPGVTDNSITVVAKNVPGMGTVAVGGSLFFSDKNLFKIERNFIQNDTALLNSRKKIVCLSDWIVPAYGNPVIVTKKMKYDMSC</sequence>
<evidence type="ECO:0000313" key="5">
    <source>
        <dbReference type="WormBase" id="SRAE_1000249000"/>
    </source>
</evidence>
<feature type="transmembrane region" description="Helical" evidence="1">
    <location>
        <begin position="21"/>
        <end position="43"/>
    </location>
</feature>
<evidence type="ECO:0000313" key="3">
    <source>
        <dbReference type="Proteomes" id="UP000035682"/>
    </source>
</evidence>
<evidence type="ECO:0000313" key="4">
    <source>
        <dbReference type="WBParaSite" id="SRAE_1000249000.1"/>
    </source>
</evidence>
<evidence type="ECO:0000313" key="2">
    <source>
        <dbReference type="EMBL" id="CEF64235.1"/>
    </source>
</evidence>
<dbReference type="Gene3D" id="3.60.15.10">
    <property type="entry name" value="Ribonuclease Z/Hydroxyacylglutathione hydrolase-like"/>
    <property type="match status" value="1"/>
</dbReference>
<dbReference type="WBParaSite" id="SRAE_1000249000.1">
    <property type="protein sequence ID" value="SRAE_1000249000.1"/>
    <property type="gene ID" value="WBGene00259105"/>
</dbReference>
<name>A0A090L9T1_STRRB</name>